<dbReference type="PANTHER" id="PTHR42830:SF2">
    <property type="entry name" value="OSMC_OHR FAMILY PROTEIN"/>
    <property type="match status" value="1"/>
</dbReference>
<dbReference type="AlphaFoldDB" id="A0A1J5PR61"/>
<gene>
    <name evidence="1" type="ORF">GALL_506480</name>
</gene>
<reference evidence="1" key="1">
    <citation type="submission" date="2016-10" db="EMBL/GenBank/DDBJ databases">
        <title>Sequence of Gallionella enrichment culture.</title>
        <authorList>
            <person name="Poehlein A."/>
            <person name="Muehling M."/>
            <person name="Daniel R."/>
        </authorList>
    </citation>
    <scope>NUCLEOTIDE SEQUENCE</scope>
</reference>
<evidence type="ECO:0000313" key="1">
    <source>
        <dbReference type="EMBL" id="OIQ67771.1"/>
    </source>
</evidence>
<comment type="caution">
    <text evidence="1">The sequence shown here is derived from an EMBL/GenBank/DDBJ whole genome shotgun (WGS) entry which is preliminary data.</text>
</comment>
<dbReference type="Pfam" id="PF02566">
    <property type="entry name" value="OsmC"/>
    <property type="match status" value="1"/>
</dbReference>
<sequence length="160" mass="17949">MVQHICTVFWQRDNAVFVDHRYSRRHVWQFDGGAVVVASSSPHVVPLPFSEPTGVDPEEAFVAALSSCHMLWFLDYAARAGWAVENYRDEAVGVLARNDQGQQAMTRVTLRPVVQFAAERQPTSQVLQDLHHRAHASCYLANSVKTEVVCEPIFATESKP</sequence>
<proteinExistence type="predicted"/>
<dbReference type="SUPFAM" id="SSF82784">
    <property type="entry name" value="OsmC-like"/>
    <property type="match status" value="1"/>
</dbReference>
<protein>
    <submittedName>
        <fullName evidence="1">OsmC-like protein</fullName>
    </submittedName>
</protein>
<dbReference type="InterPro" id="IPR003718">
    <property type="entry name" value="OsmC/Ohr_fam"/>
</dbReference>
<dbReference type="InterPro" id="IPR052707">
    <property type="entry name" value="OsmC_Ohr_Peroxiredoxin"/>
</dbReference>
<organism evidence="1">
    <name type="scientific">mine drainage metagenome</name>
    <dbReference type="NCBI Taxonomy" id="410659"/>
    <lineage>
        <taxon>unclassified sequences</taxon>
        <taxon>metagenomes</taxon>
        <taxon>ecological metagenomes</taxon>
    </lineage>
</organism>
<dbReference type="InterPro" id="IPR036102">
    <property type="entry name" value="OsmC/Ohrsf"/>
</dbReference>
<accession>A0A1J5PR61</accession>
<dbReference type="EMBL" id="MLJW01005714">
    <property type="protein sequence ID" value="OIQ67771.1"/>
    <property type="molecule type" value="Genomic_DNA"/>
</dbReference>
<dbReference type="InterPro" id="IPR015946">
    <property type="entry name" value="KH_dom-like_a/b"/>
</dbReference>
<name>A0A1J5PR61_9ZZZZ</name>
<dbReference type="Gene3D" id="3.30.300.20">
    <property type="match status" value="1"/>
</dbReference>
<dbReference type="PANTHER" id="PTHR42830">
    <property type="entry name" value="OSMOTICALLY INDUCIBLE FAMILY PROTEIN"/>
    <property type="match status" value="1"/>
</dbReference>